<dbReference type="WBParaSite" id="TCLT_0000282101-mRNA-1">
    <property type="protein sequence ID" value="TCLT_0000282101-mRNA-1"/>
    <property type="gene ID" value="TCLT_0000282101"/>
</dbReference>
<accession>A0A0N5CRH1</accession>
<keyword evidence="5" id="KW-1185">Reference proteome</keyword>
<organism evidence="6">
    <name type="scientific">Thelazia callipaeda</name>
    <name type="common">Oriental eyeworm</name>
    <name type="synonym">Parasitic nematode</name>
    <dbReference type="NCBI Taxonomy" id="103827"/>
    <lineage>
        <taxon>Eukaryota</taxon>
        <taxon>Metazoa</taxon>
        <taxon>Ecdysozoa</taxon>
        <taxon>Nematoda</taxon>
        <taxon>Chromadorea</taxon>
        <taxon>Rhabditida</taxon>
        <taxon>Spirurina</taxon>
        <taxon>Spiruromorpha</taxon>
        <taxon>Thelazioidea</taxon>
        <taxon>Thelaziidae</taxon>
        <taxon>Thelazia</taxon>
    </lineage>
</organism>
<dbReference type="Gene3D" id="2.120.10.30">
    <property type="entry name" value="TolB, C-terminal domain"/>
    <property type="match status" value="1"/>
</dbReference>
<name>A0A0N5CRH1_THECL</name>
<dbReference type="GO" id="GO:0012505">
    <property type="term" value="C:endomembrane system"/>
    <property type="evidence" value="ECO:0007669"/>
    <property type="project" value="TreeGrafter"/>
</dbReference>
<dbReference type="GO" id="GO:0016787">
    <property type="term" value="F:hydrolase activity"/>
    <property type="evidence" value="ECO:0007669"/>
    <property type="project" value="TreeGrafter"/>
</dbReference>
<evidence type="ECO:0000256" key="2">
    <source>
        <dbReference type="ARBA" id="ARBA00023180"/>
    </source>
</evidence>
<protein>
    <submittedName>
        <fullName evidence="6">Str_synth domain-containing protein</fullName>
    </submittedName>
</protein>
<dbReference type="OrthoDB" id="5307922at2759"/>
<keyword evidence="2" id="KW-0325">Glycoprotein</keyword>
<evidence type="ECO:0000259" key="3">
    <source>
        <dbReference type="Pfam" id="PF03088"/>
    </source>
</evidence>
<dbReference type="Pfam" id="PF20067">
    <property type="entry name" value="SSL_N"/>
    <property type="match status" value="1"/>
</dbReference>
<sequence length="359" mass="40807">MGTLKANEELTHAEILSIKGVDGPESLAFHRPTNSVFTGSRTGYIIKIHIDELNTTKVAQGFKLLKTKNIVSCDGSYHTFSVCGRPLGIRFHPQDANLMIVADAYHGIFGVQLETAQIKRILKPGTKVINDVSGNRPVLHFNDFDISRSGRYIVFTEPSNRFPDRDFLYAMMEHNPDGRLLWFDTQDKILRVIVDKLYYPNGVELDDTGRCVYFSEMGNLRILKHCFYYERYKFTVVASNLPGYPDNIRKSKSGMLWVPLGRTRLKDDSWITERPALRNFIASLYLPFTVDYLLDFILPKYGLLLLIDPKNGTIVRSFHDPNGSTIYSISHALELDDGSVVLGSDVNSYLVRFRPSKLP</sequence>
<dbReference type="InterPro" id="IPR011042">
    <property type="entry name" value="6-blade_b-propeller_TolB-like"/>
</dbReference>
<dbReference type="PANTHER" id="PTHR10426:SF124">
    <property type="entry name" value="STRICTOSIDINE SYNTHASE CONSERVED REGION DOMAIN-CONTAINING PROTEIN"/>
    <property type="match status" value="1"/>
</dbReference>
<evidence type="ECO:0000313" key="6">
    <source>
        <dbReference type="WBParaSite" id="TCLT_0000282101-mRNA-1"/>
    </source>
</evidence>
<dbReference type="AlphaFoldDB" id="A0A0N5CRH1"/>
<evidence type="ECO:0000313" key="5">
    <source>
        <dbReference type="Proteomes" id="UP000276776"/>
    </source>
</evidence>
<reference evidence="6" key="1">
    <citation type="submission" date="2017-02" db="UniProtKB">
        <authorList>
            <consortium name="WormBaseParasite"/>
        </authorList>
    </citation>
    <scope>IDENTIFICATION</scope>
</reference>
<dbReference type="PANTHER" id="PTHR10426">
    <property type="entry name" value="STRICTOSIDINE SYNTHASE-RELATED"/>
    <property type="match status" value="1"/>
</dbReference>
<dbReference type="Pfam" id="PF03088">
    <property type="entry name" value="Str_synth"/>
    <property type="match status" value="1"/>
</dbReference>
<dbReference type="Proteomes" id="UP000276776">
    <property type="component" value="Unassembled WGS sequence"/>
</dbReference>
<dbReference type="SUPFAM" id="SSF63829">
    <property type="entry name" value="Calcium-dependent phosphotriesterase"/>
    <property type="match status" value="1"/>
</dbReference>
<evidence type="ECO:0000313" key="4">
    <source>
        <dbReference type="EMBL" id="VDM98976.1"/>
    </source>
</evidence>
<evidence type="ECO:0000256" key="1">
    <source>
        <dbReference type="ARBA" id="ARBA00009191"/>
    </source>
</evidence>
<dbReference type="OMA" id="RVRIMNF"/>
<feature type="domain" description="Strictosidine synthase conserved region" evidence="3">
    <location>
        <begin position="142"/>
        <end position="225"/>
    </location>
</feature>
<proteinExistence type="inferred from homology"/>
<comment type="similarity">
    <text evidence="1">Belongs to the strictosidine synthase family.</text>
</comment>
<dbReference type="STRING" id="103827.A0A0N5CRH1"/>
<dbReference type="InterPro" id="IPR018119">
    <property type="entry name" value="Strictosidine_synth_cons-reg"/>
</dbReference>
<reference evidence="4 5" key="2">
    <citation type="submission" date="2018-11" db="EMBL/GenBank/DDBJ databases">
        <authorList>
            <consortium name="Pathogen Informatics"/>
        </authorList>
    </citation>
    <scope>NUCLEOTIDE SEQUENCE [LARGE SCALE GENOMIC DNA]</scope>
</reference>
<dbReference type="EMBL" id="UYYF01000722">
    <property type="protein sequence ID" value="VDM98976.1"/>
    <property type="molecule type" value="Genomic_DNA"/>
</dbReference>
<gene>
    <name evidence="4" type="ORF">TCLT_LOCUS2822</name>
</gene>